<dbReference type="AlphaFoldDB" id="A0A031FRJ9"/>
<sequence length="323" mass="35196">MATSPVEPAPPRGVVPHLYFGGAWQKYPVHRWFVGTAWHYTSVAGLFGIVSNHELWASSAAMLNDVSEMSYGVERVREVASRWSLPPEGDTATEDLIREAISRLDETMVDNAPFIFSASSSPLLLNQWANYGESSGCCVGFKALDTLHEEGLTGGFTSAGALPLWLEVIYEAEAQDAYIHELLDELATQDGLISQAIAHGHEPERLVTQNLAMLVAALKHPAFRSECEVRLLLLKQPTTKVHFRATPRGIVPFAKLLGTVVDPEEGVQYSTDPATRLLLPIVGVHVGPPQGDSENRRSASTQAFLWANGYDVHVSGAGIPYLP</sequence>
<protein>
    <recommendedName>
        <fullName evidence="3">DUF2971 domain-containing protein</fullName>
    </recommendedName>
</protein>
<dbReference type="Proteomes" id="UP000024001">
    <property type="component" value="Unassembled WGS sequence"/>
</dbReference>
<dbReference type="EMBL" id="JFYO01000007">
    <property type="protein sequence ID" value="EZP26230.1"/>
    <property type="molecule type" value="Genomic_DNA"/>
</dbReference>
<accession>A0A031FRJ9</accession>
<gene>
    <name evidence="1" type="ORF">BW34_02562</name>
</gene>
<dbReference type="InterPro" id="IPR021352">
    <property type="entry name" value="DUF2971"/>
</dbReference>
<reference evidence="1 2" key="1">
    <citation type="submission" date="2014-03" db="EMBL/GenBank/DDBJ databases">
        <title>Draft Genome Sequences of 13 Willow Endophytes.</title>
        <authorList>
            <person name="Gan H.Y."/>
            <person name="Gan H.M."/>
            <person name="Savka M.A."/>
            <person name="Hudson A.O."/>
        </authorList>
    </citation>
    <scope>NUCLEOTIDE SEQUENCE [LARGE SCALE GENOMIC DNA]</scope>
    <source>
        <strain evidence="1 2">RIT293</strain>
    </source>
</reference>
<organism evidence="1 2">
    <name type="scientific">Microbacterium oleivorans</name>
    <dbReference type="NCBI Taxonomy" id="273677"/>
    <lineage>
        <taxon>Bacteria</taxon>
        <taxon>Bacillati</taxon>
        <taxon>Actinomycetota</taxon>
        <taxon>Actinomycetes</taxon>
        <taxon>Micrococcales</taxon>
        <taxon>Microbacteriaceae</taxon>
        <taxon>Microbacterium</taxon>
    </lineage>
</organism>
<dbReference type="OrthoDB" id="1095921at2"/>
<proteinExistence type="predicted"/>
<keyword evidence="2" id="KW-1185">Reference proteome</keyword>
<evidence type="ECO:0008006" key="3">
    <source>
        <dbReference type="Google" id="ProtNLM"/>
    </source>
</evidence>
<name>A0A031FRJ9_9MICO</name>
<dbReference type="RefSeq" id="WP_152540161.1">
    <property type="nucleotide sequence ID" value="NZ_JFYO01000007.1"/>
</dbReference>
<dbReference type="Pfam" id="PF11185">
    <property type="entry name" value="DUF2971"/>
    <property type="match status" value="1"/>
</dbReference>
<evidence type="ECO:0000313" key="1">
    <source>
        <dbReference type="EMBL" id="EZP26230.1"/>
    </source>
</evidence>
<evidence type="ECO:0000313" key="2">
    <source>
        <dbReference type="Proteomes" id="UP000024001"/>
    </source>
</evidence>
<comment type="caution">
    <text evidence="1">The sequence shown here is derived from an EMBL/GenBank/DDBJ whole genome shotgun (WGS) entry which is preliminary data.</text>
</comment>
<dbReference type="eggNOG" id="ENOG5032BTA">
    <property type="taxonomic scope" value="Bacteria"/>
</dbReference>